<evidence type="ECO:0000259" key="6">
    <source>
        <dbReference type="PROSITE" id="PS51330"/>
    </source>
</evidence>
<organism evidence="7">
    <name type="scientific">marine metagenome</name>
    <dbReference type="NCBI Taxonomy" id="408172"/>
    <lineage>
        <taxon>unclassified sequences</taxon>
        <taxon>metagenomes</taxon>
        <taxon>ecological metagenomes</taxon>
    </lineage>
</organism>
<evidence type="ECO:0000313" key="7">
    <source>
        <dbReference type="EMBL" id="SVA16396.1"/>
    </source>
</evidence>
<dbReference type="InterPro" id="IPR001796">
    <property type="entry name" value="DHFR_dom"/>
</dbReference>
<dbReference type="InterPro" id="IPR017925">
    <property type="entry name" value="DHFR_CS"/>
</dbReference>
<dbReference type="GO" id="GO:0043168">
    <property type="term" value="F:anion binding"/>
    <property type="evidence" value="ECO:0007669"/>
    <property type="project" value="UniProtKB-ARBA"/>
</dbReference>
<dbReference type="GO" id="GO:0046654">
    <property type="term" value="P:tetrahydrofolate biosynthetic process"/>
    <property type="evidence" value="ECO:0007669"/>
    <property type="project" value="InterPro"/>
</dbReference>
<keyword evidence="5" id="KW-0560">Oxidoreductase</keyword>
<sequence>VIISIIVAISNNNVIGREGRLPWHLSDDLKNFKKITLGKPIIMGRLTYESIGHPLPDRHNIIISSQDDYSVNGCDVVSSPKKALELAGNVDEVIIIGGSSVYAEYLPQVSRLYITRVDIDVEGDVFFPEFSKDDWIVVKREKYKLSDKRQLSYIF</sequence>
<dbReference type="FunFam" id="3.40.430.10:FF:000001">
    <property type="entry name" value="Dihydrofolate reductase"/>
    <property type="match status" value="1"/>
</dbReference>
<dbReference type="GO" id="GO:0004146">
    <property type="term" value="F:dihydrofolate reductase activity"/>
    <property type="evidence" value="ECO:0007669"/>
    <property type="project" value="UniProtKB-EC"/>
</dbReference>
<dbReference type="PIRSF" id="PIRSF000194">
    <property type="entry name" value="DHFR"/>
    <property type="match status" value="1"/>
</dbReference>
<dbReference type="SUPFAM" id="SSF53597">
    <property type="entry name" value="Dihydrofolate reductase-like"/>
    <property type="match status" value="1"/>
</dbReference>
<dbReference type="GO" id="GO:0006730">
    <property type="term" value="P:one-carbon metabolic process"/>
    <property type="evidence" value="ECO:0007669"/>
    <property type="project" value="UniProtKB-KW"/>
</dbReference>
<evidence type="ECO:0000256" key="2">
    <source>
        <dbReference type="ARBA" id="ARBA00012856"/>
    </source>
</evidence>
<dbReference type="GO" id="GO:0050661">
    <property type="term" value="F:NADP binding"/>
    <property type="evidence" value="ECO:0007669"/>
    <property type="project" value="InterPro"/>
</dbReference>
<accession>A0A381TJX3</accession>
<dbReference type="InterPro" id="IPR024072">
    <property type="entry name" value="DHFR-like_dom_sf"/>
</dbReference>
<dbReference type="PROSITE" id="PS00075">
    <property type="entry name" value="DHFR_1"/>
    <property type="match status" value="1"/>
</dbReference>
<feature type="non-terminal residue" evidence="7">
    <location>
        <position position="155"/>
    </location>
</feature>
<dbReference type="EMBL" id="UINC01004723">
    <property type="protein sequence ID" value="SVA16396.1"/>
    <property type="molecule type" value="Genomic_DNA"/>
</dbReference>
<keyword evidence="4" id="KW-0521">NADP</keyword>
<gene>
    <name evidence="7" type="ORF">METZ01_LOCUS69250</name>
</gene>
<dbReference type="GO" id="GO:0005829">
    <property type="term" value="C:cytosol"/>
    <property type="evidence" value="ECO:0007669"/>
    <property type="project" value="TreeGrafter"/>
</dbReference>
<name>A0A381TJX3_9ZZZZ</name>
<dbReference type="PRINTS" id="PR00070">
    <property type="entry name" value="DHFR"/>
</dbReference>
<comment type="pathway">
    <text evidence="1">Cofactor biosynthesis; tetrahydrofolate biosynthesis; 5,6,7,8-tetrahydrofolate from 7,8-dihydrofolate: step 1/1.</text>
</comment>
<dbReference type="CDD" id="cd00209">
    <property type="entry name" value="DHFR"/>
    <property type="match status" value="1"/>
</dbReference>
<dbReference type="Gene3D" id="3.40.430.10">
    <property type="entry name" value="Dihydrofolate Reductase, subunit A"/>
    <property type="match status" value="1"/>
</dbReference>
<protein>
    <recommendedName>
        <fullName evidence="2">dihydrofolate reductase</fullName>
        <ecNumber evidence="2">1.5.1.3</ecNumber>
    </recommendedName>
</protein>
<dbReference type="EC" id="1.5.1.3" evidence="2"/>
<dbReference type="Pfam" id="PF00186">
    <property type="entry name" value="DHFR_1"/>
    <property type="match status" value="1"/>
</dbReference>
<reference evidence="7" key="1">
    <citation type="submission" date="2018-05" db="EMBL/GenBank/DDBJ databases">
        <authorList>
            <person name="Lanie J.A."/>
            <person name="Ng W.-L."/>
            <person name="Kazmierczak K.M."/>
            <person name="Andrzejewski T.M."/>
            <person name="Davidsen T.M."/>
            <person name="Wayne K.J."/>
            <person name="Tettelin H."/>
            <person name="Glass J.I."/>
            <person name="Rusch D."/>
            <person name="Podicherti R."/>
            <person name="Tsui H.-C.T."/>
            <person name="Winkler M.E."/>
        </authorList>
    </citation>
    <scope>NUCLEOTIDE SEQUENCE</scope>
</reference>
<dbReference type="AlphaFoldDB" id="A0A381TJX3"/>
<dbReference type="GO" id="GO:0046655">
    <property type="term" value="P:folic acid metabolic process"/>
    <property type="evidence" value="ECO:0007669"/>
    <property type="project" value="TreeGrafter"/>
</dbReference>
<dbReference type="InterPro" id="IPR012259">
    <property type="entry name" value="DHFR"/>
</dbReference>
<feature type="domain" description="DHFR" evidence="6">
    <location>
        <begin position="2"/>
        <end position="155"/>
    </location>
</feature>
<dbReference type="GO" id="GO:0046452">
    <property type="term" value="P:dihydrofolate metabolic process"/>
    <property type="evidence" value="ECO:0007669"/>
    <property type="project" value="TreeGrafter"/>
</dbReference>
<dbReference type="PANTHER" id="PTHR48069">
    <property type="entry name" value="DIHYDROFOLATE REDUCTASE"/>
    <property type="match status" value="1"/>
</dbReference>
<evidence type="ECO:0000256" key="3">
    <source>
        <dbReference type="ARBA" id="ARBA00022563"/>
    </source>
</evidence>
<evidence type="ECO:0000256" key="5">
    <source>
        <dbReference type="ARBA" id="ARBA00023002"/>
    </source>
</evidence>
<dbReference type="PROSITE" id="PS51330">
    <property type="entry name" value="DHFR_2"/>
    <property type="match status" value="1"/>
</dbReference>
<evidence type="ECO:0000256" key="4">
    <source>
        <dbReference type="ARBA" id="ARBA00022857"/>
    </source>
</evidence>
<keyword evidence="3" id="KW-0554">One-carbon metabolism</keyword>
<proteinExistence type="predicted"/>
<evidence type="ECO:0000256" key="1">
    <source>
        <dbReference type="ARBA" id="ARBA00004903"/>
    </source>
</evidence>
<feature type="non-terminal residue" evidence="7">
    <location>
        <position position="1"/>
    </location>
</feature>
<dbReference type="PANTHER" id="PTHR48069:SF3">
    <property type="entry name" value="DIHYDROFOLATE REDUCTASE"/>
    <property type="match status" value="1"/>
</dbReference>